<feature type="non-terminal residue" evidence="1">
    <location>
        <position position="1"/>
    </location>
</feature>
<reference evidence="2" key="1">
    <citation type="submission" date="2014-06" db="EMBL/GenBank/DDBJ databases">
        <authorList>
            <person name="Berkman P.J."/>
        </authorList>
    </citation>
    <scope>NUCLEOTIDE SEQUENCE [LARGE SCALE GENOMIC DNA]</scope>
</reference>
<evidence type="ECO:0000313" key="1">
    <source>
        <dbReference type="EMBL" id="CDS01640.1"/>
    </source>
</evidence>
<dbReference type="Proteomes" id="UP000242770">
    <property type="component" value="Unassembled WGS sequence"/>
</dbReference>
<sequence length="144" mass="15951">KRNQMDLVMARAEAANVAIHCFGYGKTHDPSSLWLISNHTRGSYTFVREWYQLRECIAGCLGSMMSVALTDVKVHIGVPQDNCFRIRKIAGLPGAIISSSGKDVDIDIGEIKFGEAKDLLVELELDLASLLPTLMENRRDSKSI</sequence>
<protein>
    <submittedName>
        <fullName evidence="1">Uncharacterized protein</fullName>
    </submittedName>
</protein>
<name>A0A0F7RYQ2_9BASI</name>
<dbReference type="Gene3D" id="3.40.50.410">
    <property type="entry name" value="von Willebrand factor, type A domain"/>
    <property type="match status" value="1"/>
</dbReference>
<evidence type="ECO:0000313" key="2">
    <source>
        <dbReference type="Proteomes" id="UP000242770"/>
    </source>
</evidence>
<feature type="non-terminal residue" evidence="1">
    <location>
        <position position="144"/>
    </location>
</feature>
<dbReference type="EMBL" id="CCFA01004277">
    <property type="protein sequence ID" value="CDS01640.1"/>
    <property type="molecule type" value="Genomic_DNA"/>
</dbReference>
<dbReference type="AlphaFoldDB" id="A0A0F7RYQ2"/>
<keyword evidence="2" id="KW-1185">Reference proteome</keyword>
<accession>A0A0F7RYQ2</accession>
<gene>
    <name evidence="1" type="primary">SSCI71090.1</name>
</gene>
<dbReference type="InterPro" id="IPR036465">
    <property type="entry name" value="vWFA_dom_sf"/>
</dbReference>
<dbReference type="STRING" id="49012.A0A0F7RYQ2"/>
<organism evidence="1 2">
    <name type="scientific">Sporisorium scitamineum</name>
    <dbReference type="NCBI Taxonomy" id="49012"/>
    <lineage>
        <taxon>Eukaryota</taxon>
        <taxon>Fungi</taxon>
        <taxon>Dikarya</taxon>
        <taxon>Basidiomycota</taxon>
        <taxon>Ustilaginomycotina</taxon>
        <taxon>Ustilaginomycetes</taxon>
        <taxon>Ustilaginales</taxon>
        <taxon>Ustilaginaceae</taxon>
        <taxon>Sporisorium</taxon>
    </lineage>
</organism>
<proteinExistence type="predicted"/>